<name>M5P635_9BACI</name>
<dbReference type="Proteomes" id="UP000011907">
    <property type="component" value="Unassembled WGS sequence"/>
</dbReference>
<comment type="caution">
    <text evidence="1">The sequence shown here is derived from an EMBL/GenBank/DDBJ whole genome shotgun (WGS) entry which is preliminary data.</text>
</comment>
<dbReference type="PATRIC" id="fig|1274524.3.peg.1710"/>
<protein>
    <submittedName>
        <fullName evidence="1">Uncharacterized protein</fullName>
    </submittedName>
</protein>
<evidence type="ECO:0000313" key="2">
    <source>
        <dbReference type="Proteomes" id="UP000011907"/>
    </source>
</evidence>
<proteinExistence type="predicted"/>
<reference evidence="1 2" key="1">
    <citation type="journal article" date="2013" name="Genome Announc.">
        <title>Draft Whole-Genome Sequence of Bacillus sonorensis Strain L12, a Source of Nonribosomal Lipopeptides.</title>
        <authorList>
            <person name="Adimpong D.B."/>
            <person name="Sorensen K.I."/>
            <person name="Nielsen D.S."/>
            <person name="Thorsen L."/>
            <person name="Rasmussen T.B."/>
            <person name="Derkx P.M."/>
            <person name="Jespersen L."/>
        </authorList>
    </citation>
    <scope>NUCLEOTIDE SEQUENCE [LARGE SCALE GENOMIC DNA]</scope>
    <source>
        <strain evidence="1 2">L12</strain>
    </source>
</reference>
<sequence>MISGEEYLKSGVKNLPDSITLLEPLNLSSGWFVQYNNLTEASREKSALNTQLIKLINARHHSAVEIMKGHDDYFIHVYDIHDSQKLIDTIEVKERDQLVKELEWIVWKIGTFDSRIYSFEGPHDFLRLRIPEGWKVAYNKLINIDPDQLEEDSDEWFHFTSSLLLLEHKENQLLLDVGWYVDIEPSGTFYILLIKNQDWENPLEDVEMRRPEELVSQIEAILQKAAVQHFE</sequence>
<dbReference type="EMBL" id="AOFM01000006">
    <property type="protein sequence ID" value="EME74903.1"/>
    <property type="molecule type" value="Genomic_DNA"/>
</dbReference>
<dbReference type="AlphaFoldDB" id="M5P635"/>
<dbReference type="eggNOG" id="ENOG5033EMG">
    <property type="taxonomic scope" value="Bacteria"/>
</dbReference>
<evidence type="ECO:0000313" key="1">
    <source>
        <dbReference type="EMBL" id="EME74903.1"/>
    </source>
</evidence>
<gene>
    <name evidence="1" type="ORF">BSONL12_07917</name>
</gene>
<organism evidence="1 2">
    <name type="scientific">Bacillus sonorensis L12</name>
    <dbReference type="NCBI Taxonomy" id="1274524"/>
    <lineage>
        <taxon>Bacteria</taxon>
        <taxon>Bacillati</taxon>
        <taxon>Bacillota</taxon>
        <taxon>Bacilli</taxon>
        <taxon>Bacillales</taxon>
        <taxon>Bacillaceae</taxon>
        <taxon>Bacillus</taxon>
    </lineage>
</organism>
<accession>M5P635</accession>